<dbReference type="KEGG" id="dpb:BABL1_gene_996"/>
<dbReference type="Proteomes" id="UP000018769">
    <property type="component" value="Chromosome I"/>
</dbReference>
<dbReference type="InterPro" id="IPR000754">
    <property type="entry name" value="Ribosomal_uS9"/>
</dbReference>
<dbReference type="HAMAP" id="MF_00532_B">
    <property type="entry name" value="Ribosomal_uS9_B"/>
    <property type="match status" value="1"/>
</dbReference>
<dbReference type="eggNOG" id="COG0103">
    <property type="taxonomic scope" value="Bacteria"/>
</dbReference>
<proteinExistence type="inferred from homology"/>
<name>V6DFD1_9BACT</name>
<evidence type="ECO:0000256" key="5">
    <source>
        <dbReference type="HAMAP-Rule" id="MF_00532"/>
    </source>
</evidence>
<dbReference type="Gene3D" id="3.30.230.10">
    <property type="match status" value="1"/>
</dbReference>
<accession>V6DFD1</accession>
<dbReference type="FunFam" id="3.30.230.10:FF:000001">
    <property type="entry name" value="30S ribosomal protein S9"/>
    <property type="match status" value="1"/>
</dbReference>
<comment type="similarity">
    <text evidence="1 5 6">Belongs to the universal ribosomal protein uS9 family.</text>
</comment>
<dbReference type="PANTHER" id="PTHR21569">
    <property type="entry name" value="RIBOSOMAL PROTEIN S9"/>
    <property type="match status" value="1"/>
</dbReference>
<evidence type="ECO:0000256" key="3">
    <source>
        <dbReference type="ARBA" id="ARBA00023274"/>
    </source>
</evidence>
<dbReference type="AlphaFoldDB" id="V6DFD1"/>
<dbReference type="HOGENOM" id="CLU_046483_2_1_7"/>
<evidence type="ECO:0000256" key="1">
    <source>
        <dbReference type="ARBA" id="ARBA00005251"/>
    </source>
</evidence>
<dbReference type="InterPro" id="IPR014721">
    <property type="entry name" value="Ribsml_uS5_D2-typ_fold_subgr"/>
</dbReference>
<dbReference type="GO" id="GO:0015935">
    <property type="term" value="C:small ribosomal subunit"/>
    <property type="evidence" value="ECO:0007669"/>
    <property type="project" value="TreeGrafter"/>
</dbReference>
<dbReference type="GO" id="GO:0005737">
    <property type="term" value="C:cytoplasm"/>
    <property type="evidence" value="ECO:0007669"/>
    <property type="project" value="UniProtKB-ARBA"/>
</dbReference>
<evidence type="ECO:0000313" key="7">
    <source>
        <dbReference type="EMBL" id="CDK30302.1"/>
    </source>
</evidence>
<keyword evidence="3 5" id="KW-0687">Ribonucleoprotein</keyword>
<dbReference type="InterPro" id="IPR020574">
    <property type="entry name" value="Ribosomal_uS9_CS"/>
</dbReference>
<evidence type="ECO:0000256" key="4">
    <source>
        <dbReference type="ARBA" id="ARBA00035259"/>
    </source>
</evidence>
<dbReference type="GO" id="GO:0006412">
    <property type="term" value="P:translation"/>
    <property type="evidence" value="ECO:0007669"/>
    <property type="project" value="UniProtKB-UniRule"/>
</dbReference>
<dbReference type="InterPro" id="IPR020568">
    <property type="entry name" value="Ribosomal_Su5_D2-typ_SF"/>
</dbReference>
<dbReference type="RefSeq" id="WP_023791241.1">
    <property type="nucleotide sequence ID" value="NC_023003.1"/>
</dbReference>
<dbReference type="InterPro" id="IPR023035">
    <property type="entry name" value="Ribosomal_uS9_bac/plastid"/>
</dbReference>
<dbReference type="Pfam" id="PF00380">
    <property type="entry name" value="Ribosomal_S9"/>
    <property type="match status" value="1"/>
</dbReference>
<organism evidence="7 8">
    <name type="scientific">Candidatus Babela massiliensis</name>
    <dbReference type="NCBI Taxonomy" id="673862"/>
    <lineage>
        <taxon>Bacteria</taxon>
        <taxon>Candidatus Babelota</taxon>
        <taxon>Candidatus Babeliae</taxon>
        <taxon>Candidatus Babeliales</taxon>
        <taxon>Candidatus Babeliaceae</taxon>
        <taxon>Candidatus Babela</taxon>
    </lineage>
</organism>
<evidence type="ECO:0000256" key="6">
    <source>
        <dbReference type="RuleBase" id="RU003815"/>
    </source>
</evidence>
<sequence length="140" mass="15769">MDIKMTSRSSNQPLAHGVGRRKSAVARVWLKRGQGKIVVNHKAYNEYFDTDVARIAAYKPFEIYQNAAKIYDVVVNVCGGGIIAQADAVKLGIARALVEANDTLRPLLKEHALLTVDSRLKERKKYGQRGARRKFQFVKR</sequence>
<dbReference type="SUPFAM" id="SSF54211">
    <property type="entry name" value="Ribosomal protein S5 domain 2-like"/>
    <property type="match status" value="1"/>
</dbReference>
<gene>
    <name evidence="5 7" type="primary">rpsI</name>
    <name evidence="7" type="ORF">BABL1_gene_996</name>
</gene>
<dbReference type="STRING" id="673862.BABL1_gene_996"/>
<dbReference type="GO" id="GO:0003723">
    <property type="term" value="F:RNA binding"/>
    <property type="evidence" value="ECO:0007669"/>
    <property type="project" value="TreeGrafter"/>
</dbReference>
<keyword evidence="2 5" id="KW-0689">Ribosomal protein</keyword>
<dbReference type="PATRIC" id="fig|673862.3.peg.190"/>
<dbReference type="GO" id="GO:0003735">
    <property type="term" value="F:structural constituent of ribosome"/>
    <property type="evidence" value="ECO:0007669"/>
    <property type="project" value="InterPro"/>
</dbReference>
<reference evidence="7 8" key="1">
    <citation type="journal article" date="2015" name="Biol. Direct">
        <title>Babela massiliensis, a representative of a widespread bacterial phylum with unusual adaptations to parasitism in amoebae.</title>
        <authorList>
            <person name="Pagnier I."/>
            <person name="Yutin N."/>
            <person name="Croce O."/>
            <person name="Makarova K.S."/>
            <person name="Wolf Y.I."/>
            <person name="Benamar S."/>
            <person name="Raoult D."/>
            <person name="Koonin E.V."/>
            <person name="La Scola B."/>
        </authorList>
    </citation>
    <scope>NUCLEOTIDE SEQUENCE [LARGE SCALE GENOMIC DNA]</scope>
    <source>
        <strain evidence="8">BABL1</strain>
    </source>
</reference>
<dbReference type="PANTHER" id="PTHR21569:SF1">
    <property type="entry name" value="SMALL RIBOSOMAL SUBUNIT PROTEIN US9M"/>
    <property type="match status" value="1"/>
</dbReference>
<dbReference type="PROSITE" id="PS00360">
    <property type="entry name" value="RIBOSOMAL_S9"/>
    <property type="match status" value="1"/>
</dbReference>
<evidence type="ECO:0000313" key="8">
    <source>
        <dbReference type="Proteomes" id="UP000018769"/>
    </source>
</evidence>
<dbReference type="EMBL" id="HG793133">
    <property type="protein sequence ID" value="CDK30302.1"/>
    <property type="molecule type" value="Genomic_DNA"/>
</dbReference>
<keyword evidence="8" id="KW-1185">Reference proteome</keyword>
<dbReference type="NCBIfam" id="NF001099">
    <property type="entry name" value="PRK00132.1"/>
    <property type="match status" value="1"/>
</dbReference>
<protein>
    <recommendedName>
        <fullName evidence="4 5">Small ribosomal subunit protein uS9</fullName>
    </recommendedName>
</protein>
<evidence type="ECO:0000256" key="2">
    <source>
        <dbReference type="ARBA" id="ARBA00022980"/>
    </source>
</evidence>